<name>A0A6A6NPW2_9PEZI</name>
<dbReference type="OrthoDB" id="4150221at2759"/>
<feature type="compositionally biased region" description="Low complexity" evidence="2">
    <location>
        <begin position="22"/>
        <end position="46"/>
    </location>
</feature>
<feature type="region of interest" description="Disordered" evidence="2">
    <location>
        <begin position="1"/>
        <end position="122"/>
    </location>
</feature>
<organism evidence="4 5">
    <name type="scientific">Lineolata rhizophorae</name>
    <dbReference type="NCBI Taxonomy" id="578093"/>
    <lineage>
        <taxon>Eukaryota</taxon>
        <taxon>Fungi</taxon>
        <taxon>Dikarya</taxon>
        <taxon>Ascomycota</taxon>
        <taxon>Pezizomycotina</taxon>
        <taxon>Dothideomycetes</taxon>
        <taxon>Dothideomycetes incertae sedis</taxon>
        <taxon>Lineolatales</taxon>
        <taxon>Lineolataceae</taxon>
        <taxon>Lineolata</taxon>
    </lineage>
</organism>
<keyword evidence="5" id="KW-1185">Reference proteome</keyword>
<dbReference type="Proteomes" id="UP000799766">
    <property type="component" value="Unassembled WGS sequence"/>
</dbReference>
<protein>
    <recommendedName>
        <fullName evidence="3">GDS1 winged helix domain-containing protein</fullName>
    </recommendedName>
</protein>
<feature type="region of interest" description="Disordered" evidence="2">
    <location>
        <begin position="233"/>
        <end position="259"/>
    </location>
</feature>
<evidence type="ECO:0000256" key="1">
    <source>
        <dbReference type="SAM" id="Coils"/>
    </source>
</evidence>
<feature type="compositionally biased region" description="Low complexity" evidence="2">
    <location>
        <begin position="340"/>
        <end position="350"/>
    </location>
</feature>
<sequence>MPYNTRRKSLSLPSLGIHVPNSSRSSSHRSPPSAASATALTPATLDAAHRPPQQPPSKKVKRSHSSASASPPLASPPRQVAIRFQDERPPAPKSGGGVSARGGKVVENTPPPSPGCESAGFKVDTEGIRDEIVVAVIEQLETTANRPHLLKELAAVLGVHIPLIGSSANPTAIISSRLSNYMRRPWTALSPCPVTKQLVGSHPKRIFFFLATCPRQPFPDLHDEMRAPNAARIISPSLSSTGDSDAGSEDRSDTSSAVDDMLRRRRELSASPEVDLSSPELDGDVVDVDMDVLSAAARNPGAPVTPPGIAFDARHSPLHHLQPHHHHHNHHHGHHDGVHHGPAGAHNAGHAARHQTVPPPLETDEREFTATASSLQRQRALELRDESLRARARARARNSRPGSSDASAIAAGAGAAAVAVLAHDGRSIKMEDGCADADPDDVMRDVFDAFDVDGEGDAAAAATGARGVDGAGDGSTMKDGVGAVYMGGARLADEADDEESEARRNSEAAAALFGHVAAAAAAAAAAEEEVEAEVEEEDQRNKGAEMVVEGGDASGAGVGAKRTTNAAGTAEGVKMEMEMEIGGMGMVAVGAAAGPRGGEVEVEERGWKWAELRSPESVELRELEDMFEEF</sequence>
<accession>A0A6A6NPW2</accession>
<gene>
    <name evidence="4" type="ORF">BDY21DRAFT_402422</name>
</gene>
<dbReference type="InterPro" id="IPR057511">
    <property type="entry name" value="WH_GDS1"/>
</dbReference>
<proteinExistence type="predicted"/>
<feature type="domain" description="GDS1 winged helix" evidence="3">
    <location>
        <begin position="124"/>
        <end position="217"/>
    </location>
</feature>
<dbReference type="AlphaFoldDB" id="A0A6A6NPW2"/>
<feature type="region of interest" description="Disordered" evidence="2">
    <location>
        <begin position="319"/>
        <end position="361"/>
    </location>
</feature>
<dbReference type="Pfam" id="PF25318">
    <property type="entry name" value="WHD_GDS1"/>
    <property type="match status" value="1"/>
</dbReference>
<evidence type="ECO:0000256" key="2">
    <source>
        <dbReference type="SAM" id="MobiDB-lite"/>
    </source>
</evidence>
<keyword evidence="1" id="KW-0175">Coiled coil</keyword>
<feature type="compositionally biased region" description="Basic residues" evidence="2">
    <location>
        <begin position="319"/>
        <end position="334"/>
    </location>
</feature>
<evidence type="ECO:0000259" key="3">
    <source>
        <dbReference type="Pfam" id="PF25318"/>
    </source>
</evidence>
<dbReference type="EMBL" id="MU001698">
    <property type="protein sequence ID" value="KAF2453343.1"/>
    <property type="molecule type" value="Genomic_DNA"/>
</dbReference>
<evidence type="ECO:0000313" key="5">
    <source>
        <dbReference type="Proteomes" id="UP000799766"/>
    </source>
</evidence>
<evidence type="ECO:0000313" key="4">
    <source>
        <dbReference type="EMBL" id="KAF2453343.1"/>
    </source>
</evidence>
<feature type="coiled-coil region" evidence="1">
    <location>
        <begin position="516"/>
        <end position="547"/>
    </location>
</feature>
<reference evidence="4" key="1">
    <citation type="journal article" date="2020" name="Stud. Mycol.">
        <title>101 Dothideomycetes genomes: a test case for predicting lifestyles and emergence of pathogens.</title>
        <authorList>
            <person name="Haridas S."/>
            <person name="Albert R."/>
            <person name="Binder M."/>
            <person name="Bloem J."/>
            <person name="Labutti K."/>
            <person name="Salamov A."/>
            <person name="Andreopoulos B."/>
            <person name="Baker S."/>
            <person name="Barry K."/>
            <person name="Bills G."/>
            <person name="Bluhm B."/>
            <person name="Cannon C."/>
            <person name="Castanera R."/>
            <person name="Culley D."/>
            <person name="Daum C."/>
            <person name="Ezra D."/>
            <person name="Gonzalez J."/>
            <person name="Henrissat B."/>
            <person name="Kuo A."/>
            <person name="Liang C."/>
            <person name="Lipzen A."/>
            <person name="Lutzoni F."/>
            <person name="Magnuson J."/>
            <person name="Mondo S."/>
            <person name="Nolan M."/>
            <person name="Ohm R."/>
            <person name="Pangilinan J."/>
            <person name="Park H.-J."/>
            <person name="Ramirez L."/>
            <person name="Alfaro M."/>
            <person name="Sun H."/>
            <person name="Tritt A."/>
            <person name="Yoshinaga Y."/>
            <person name="Zwiers L.-H."/>
            <person name="Turgeon B."/>
            <person name="Goodwin S."/>
            <person name="Spatafora J."/>
            <person name="Crous P."/>
            <person name="Grigoriev I."/>
        </authorList>
    </citation>
    <scope>NUCLEOTIDE SEQUENCE</scope>
    <source>
        <strain evidence="4">ATCC 16933</strain>
    </source>
</reference>